<dbReference type="InterPro" id="IPR019844">
    <property type="entry name" value="CSD_CS"/>
</dbReference>
<reference evidence="5 6" key="1">
    <citation type="submission" date="2023-11" db="EMBL/GenBank/DDBJ databases">
        <title>Winogradskyella pelagius sp. nov., isolated from coastal sediment.</title>
        <authorList>
            <person name="Li F."/>
        </authorList>
    </citation>
    <scope>NUCLEOTIDE SEQUENCE [LARGE SCALE GENOMIC DNA]</scope>
    <source>
        <strain evidence="5 6">KCTC 23502</strain>
    </source>
</reference>
<feature type="domain" description="CSD" evidence="4">
    <location>
        <begin position="1"/>
        <end position="62"/>
    </location>
</feature>
<evidence type="ECO:0000259" key="4">
    <source>
        <dbReference type="PROSITE" id="PS51857"/>
    </source>
</evidence>
<dbReference type="PRINTS" id="PR00050">
    <property type="entry name" value="COLDSHOCK"/>
</dbReference>
<evidence type="ECO:0000313" key="6">
    <source>
        <dbReference type="Proteomes" id="UP001285855"/>
    </source>
</evidence>
<evidence type="ECO:0000313" key="5">
    <source>
        <dbReference type="EMBL" id="MDY2587981.1"/>
    </source>
</evidence>
<dbReference type="SMART" id="SM00357">
    <property type="entry name" value="CSP"/>
    <property type="match status" value="1"/>
</dbReference>
<evidence type="ECO:0000256" key="3">
    <source>
        <dbReference type="RuleBase" id="RU000408"/>
    </source>
</evidence>
<name>A0ABU5EPI9_9FLAO</name>
<dbReference type="Pfam" id="PF00313">
    <property type="entry name" value="CSD"/>
    <property type="match status" value="1"/>
</dbReference>
<proteinExistence type="predicted"/>
<dbReference type="EMBL" id="JAXDAE010000012">
    <property type="protein sequence ID" value="MDY2587981.1"/>
    <property type="molecule type" value="Genomic_DNA"/>
</dbReference>
<gene>
    <name evidence="5" type="ORF">SNF14_11575</name>
</gene>
<comment type="caution">
    <text evidence="5">The sequence shown here is derived from an EMBL/GenBank/DDBJ whole genome shotgun (WGS) entry which is preliminary data.</text>
</comment>
<dbReference type="Gene3D" id="2.40.50.140">
    <property type="entry name" value="Nucleic acid-binding proteins"/>
    <property type="match status" value="1"/>
</dbReference>
<comment type="subcellular location">
    <subcellularLocation>
        <location evidence="1 3">Cytoplasm</location>
    </subcellularLocation>
</comment>
<organism evidence="5 6">
    <name type="scientific">Winogradskyella aquimaris</name>
    <dbReference type="NCBI Taxonomy" id="864074"/>
    <lineage>
        <taxon>Bacteria</taxon>
        <taxon>Pseudomonadati</taxon>
        <taxon>Bacteroidota</taxon>
        <taxon>Flavobacteriia</taxon>
        <taxon>Flavobacteriales</taxon>
        <taxon>Flavobacteriaceae</taxon>
        <taxon>Winogradskyella</taxon>
    </lineage>
</organism>
<evidence type="ECO:0000256" key="2">
    <source>
        <dbReference type="ARBA" id="ARBA00022490"/>
    </source>
</evidence>
<sequence length="64" mass="7209">MQEGTVKFFNNAKGFGFITSKDSNEDIFVHSTGLIDNIKEDDKVQFKTEQGKKGLNAIDVEVVW</sequence>
<dbReference type="InterPro" id="IPR012156">
    <property type="entry name" value="Cold_shock_CspA"/>
</dbReference>
<accession>A0ABU5EPI9</accession>
<dbReference type="InterPro" id="IPR050181">
    <property type="entry name" value="Cold_shock_domain"/>
</dbReference>
<dbReference type="CDD" id="cd04458">
    <property type="entry name" value="CSP_CDS"/>
    <property type="match status" value="1"/>
</dbReference>
<dbReference type="RefSeq" id="WP_320556334.1">
    <property type="nucleotide sequence ID" value="NZ_JAXDAE010000012.1"/>
</dbReference>
<keyword evidence="6" id="KW-1185">Reference proteome</keyword>
<dbReference type="InterPro" id="IPR012340">
    <property type="entry name" value="NA-bd_OB-fold"/>
</dbReference>
<protein>
    <submittedName>
        <fullName evidence="5">Cold shock domain-containing protein</fullName>
    </submittedName>
</protein>
<dbReference type="SUPFAM" id="SSF50249">
    <property type="entry name" value="Nucleic acid-binding proteins"/>
    <property type="match status" value="1"/>
</dbReference>
<dbReference type="PROSITE" id="PS00352">
    <property type="entry name" value="CSD_1"/>
    <property type="match status" value="1"/>
</dbReference>
<dbReference type="PIRSF" id="PIRSF002599">
    <property type="entry name" value="Cold_shock_A"/>
    <property type="match status" value="1"/>
</dbReference>
<keyword evidence="2" id="KW-0963">Cytoplasm</keyword>
<dbReference type="Proteomes" id="UP001285855">
    <property type="component" value="Unassembled WGS sequence"/>
</dbReference>
<evidence type="ECO:0000256" key="1">
    <source>
        <dbReference type="ARBA" id="ARBA00004496"/>
    </source>
</evidence>
<dbReference type="PANTHER" id="PTHR11544">
    <property type="entry name" value="COLD SHOCK DOMAIN CONTAINING PROTEINS"/>
    <property type="match status" value="1"/>
</dbReference>
<dbReference type="InterPro" id="IPR011129">
    <property type="entry name" value="CSD"/>
</dbReference>
<dbReference type="InterPro" id="IPR002059">
    <property type="entry name" value="CSP_DNA-bd"/>
</dbReference>
<dbReference type="PROSITE" id="PS51857">
    <property type="entry name" value="CSD_2"/>
    <property type="match status" value="1"/>
</dbReference>